<dbReference type="GO" id="GO:0005829">
    <property type="term" value="C:cytosol"/>
    <property type="evidence" value="ECO:0007669"/>
    <property type="project" value="TreeGrafter"/>
</dbReference>
<dbReference type="PROSITE" id="PS50297">
    <property type="entry name" value="ANK_REP_REGION"/>
    <property type="match status" value="3"/>
</dbReference>
<dbReference type="Gene3D" id="2.30.29.30">
    <property type="entry name" value="Pleckstrin-homology domain (PH domain)/Phosphotyrosine-binding domain (PTB)"/>
    <property type="match status" value="1"/>
</dbReference>
<dbReference type="SUPFAM" id="SSF48403">
    <property type="entry name" value="Ankyrin repeat"/>
    <property type="match status" value="1"/>
</dbReference>
<feature type="repeat" description="ANK" evidence="6">
    <location>
        <begin position="592"/>
        <end position="624"/>
    </location>
</feature>
<dbReference type="PROSITE" id="PS50003">
    <property type="entry name" value="PH_DOMAIN"/>
    <property type="match status" value="1"/>
</dbReference>
<dbReference type="CDD" id="cd06434">
    <property type="entry name" value="GT2_HAS"/>
    <property type="match status" value="1"/>
</dbReference>
<dbReference type="Gene3D" id="3.30.70.3490">
    <property type="match status" value="1"/>
</dbReference>
<evidence type="ECO:0000256" key="10">
    <source>
        <dbReference type="SAM" id="Phobius"/>
    </source>
</evidence>
<dbReference type="SUPFAM" id="SSF53448">
    <property type="entry name" value="Nucleotide-diphospho-sugar transferases"/>
    <property type="match status" value="1"/>
</dbReference>
<feature type="compositionally biased region" description="Basic and acidic residues" evidence="9">
    <location>
        <begin position="1183"/>
        <end position="1200"/>
    </location>
</feature>
<feature type="compositionally biased region" description="Low complexity" evidence="9">
    <location>
        <begin position="478"/>
        <end position="492"/>
    </location>
</feature>
<accession>A0A0B8N7I1</accession>
<keyword evidence="6" id="KW-0040">ANK repeat</keyword>
<dbReference type="SUPFAM" id="SSF50729">
    <property type="entry name" value="PH domain-like"/>
    <property type="match status" value="1"/>
</dbReference>
<keyword evidence="3" id="KW-0597">Phosphoprotein</keyword>
<dbReference type="InterPro" id="IPR046824">
    <property type="entry name" value="Mss51-like_C"/>
</dbReference>
<dbReference type="PANTHER" id="PTHR10972:SF205">
    <property type="entry name" value="OXYSTEROL-BINDING PROTEIN 1"/>
    <property type="match status" value="1"/>
</dbReference>
<dbReference type="InterPro" id="IPR000648">
    <property type="entry name" value="Oxysterol-bd"/>
</dbReference>
<dbReference type="Pfam" id="PF12796">
    <property type="entry name" value="Ank_2"/>
    <property type="match status" value="1"/>
</dbReference>
<dbReference type="PANTHER" id="PTHR10972">
    <property type="entry name" value="OXYSTEROL-BINDING PROTEIN-RELATED"/>
    <property type="match status" value="1"/>
</dbReference>
<dbReference type="InterPro" id="IPR011993">
    <property type="entry name" value="PH-like_dom_sf"/>
</dbReference>
<dbReference type="GO" id="GO:0005886">
    <property type="term" value="C:plasma membrane"/>
    <property type="evidence" value="ECO:0007669"/>
    <property type="project" value="TreeGrafter"/>
</dbReference>
<dbReference type="PROSITE" id="PS50088">
    <property type="entry name" value="ANK_REPEAT"/>
    <property type="match status" value="3"/>
</dbReference>
<dbReference type="Pfam" id="PF00169">
    <property type="entry name" value="PH"/>
    <property type="match status" value="1"/>
</dbReference>
<dbReference type="Pfam" id="PF13824">
    <property type="entry name" value="zf-Mss51"/>
    <property type="match status" value="1"/>
</dbReference>
<feature type="region of interest" description="Disordered" evidence="9">
    <location>
        <begin position="1616"/>
        <end position="1636"/>
    </location>
</feature>
<name>A0A0B8N7I1_TALPI</name>
<dbReference type="InterPro" id="IPR001849">
    <property type="entry name" value="PH_domain"/>
</dbReference>
<feature type="region of interest" description="Disordered" evidence="9">
    <location>
        <begin position="980"/>
        <end position="1002"/>
    </location>
</feature>
<reference evidence="13" key="1">
    <citation type="journal article" date="2015" name="Genome Announc.">
        <title>Draft genome sequence of Talaromyces cellulolyticus strain Y-94, a source of lignocellulosic biomass-degrading enzymes.</title>
        <authorList>
            <person name="Fujii T."/>
            <person name="Koike H."/>
            <person name="Sawayama S."/>
            <person name="Yano S."/>
            <person name="Inoue H."/>
        </authorList>
    </citation>
    <scope>NUCLEOTIDE SEQUENCE [LARGE SCALE GENOMIC DNA]</scope>
    <source>
        <strain evidence="13">Y-94</strain>
    </source>
</reference>
<organism evidence="12 13">
    <name type="scientific">Talaromyces pinophilus</name>
    <name type="common">Penicillium pinophilum</name>
    <dbReference type="NCBI Taxonomy" id="128442"/>
    <lineage>
        <taxon>Eukaryota</taxon>
        <taxon>Fungi</taxon>
        <taxon>Dikarya</taxon>
        <taxon>Ascomycota</taxon>
        <taxon>Pezizomycotina</taxon>
        <taxon>Eurotiomycetes</taxon>
        <taxon>Eurotiomycetidae</taxon>
        <taxon>Eurotiales</taxon>
        <taxon>Trichocomaceae</taxon>
        <taxon>Talaromyces</taxon>
        <taxon>Talaromyces sect. Talaromyces</taxon>
    </lineage>
</organism>
<evidence type="ECO:0000256" key="1">
    <source>
        <dbReference type="ARBA" id="ARBA00008842"/>
    </source>
</evidence>
<dbReference type="InterPro" id="IPR032717">
    <property type="entry name" value="Mss51_Znf"/>
</dbReference>
<evidence type="ECO:0000259" key="11">
    <source>
        <dbReference type="PROSITE" id="PS50003"/>
    </source>
</evidence>
<dbReference type="GO" id="GO:0006887">
    <property type="term" value="P:exocytosis"/>
    <property type="evidence" value="ECO:0007669"/>
    <property type="project" value="TreeGrafter"/>
</dbReference>
<dbReference type="SMART" id="SM00248">
    <property type="entry name" value="ANK"/>
    <property type="match status" value="3"/>
</dbReference>
<gene>
    <name evidence="12" type="ORF">TCE0_050f18412</name>
</gene>
<keyword evidence="13" id="KW-1185">Reference proteome</keyword>
<dbReference type="InterPro" id="IPR002110">
    <property type="entry name" value="Ankyrin_rpt"/>
</dbReference>
<dbReference type="SMR" id="A0A0B8N7I1"/>
<keyword evidence="5" id="KW-0446">Lipid-binding</keyword>
<dbReference type="Gene3D" id="1.25.40.20">
    <property type="entry name" value="Ankyrin repeat-containing domain"/>
    <property type="match status" value="2"/>
</dbReference>
<comment type="similarity">
    <text evidence="1 7">Belongs to the OSBP family.</text>
</comment>
<feature type="compositionally biased region" description="Polar residues" evidence="9">
    <location>
        <begin position="980"/>
        <end position="995"/>
    </location>
</feature>
<feature type="domain" description="PH" evidence="11">
    <location>
        <begin position="828"/>
        <end position="923"/>
    </location>
</feature>
<dbReference type="Gene3D" id="3.90.550.10">
    <property type="entry name" value="Spore Coat Polysaccharide Biosynthesis Protein SpsA, Chain A"/>
    <property type="match status" value="1"/>
</dbReference>
<dbReference type="SUPFAM" id="SSF144000">
    <property type="entry name" value="Oxysterol-binding protein-like"/>
    <property type="match status" value="1"/>
</dbReference>
<feature type="repeat" description="ANK" evidence="6">
    <location>
        <begin position="627"/>
        <end position="649"/>
    </location>
</feature>
<evidence type="ECO:0000256" key="8">
    <source>
        <dbReference type="SAM" id="Coils"/>
    </source>
</evidence>
<dbReference type="InterPro" id="IPR037239">
    <property type="entry name" value="OSBP_sf"/>
</dbReference>
<dbReference type="GO" id="GO:0005635">
    <property type="term" value="C:nuclear envelope"/>
    <property type="evidence" value="ECO:0007669"/>
    <property type="project" value="TreeGrafter"/>
</dbReference>
<dbReference type="FunFam" id="2.40.160.120:FF:000008">
    <property type="entry name" value="Oxysterol binding protein (Osh1)"/>
    <property type="match status" value="1"/>
</dbReference>
<feature type="region of interest" description="Disordered" evidence="9">
    <location>
        <begin position="1706"/>
        <end position="1727"/>
    </location>
</feature>
<dbReference type="Gene3D" id="2.40.160.120">
    <property type="match status" value="1"/>
</dbReference>
<dbReference type="FunFam" id="2.30.29.30:FF:000061">
    <property type="entry name" value="Oxysterol binding protein 1"/>
    <property type="match status" value="1"/>
</dbReference>
<feature type="compositionally biased region" description="Polar residues" evidence="9">
    <location>
        <begin position="1706"/>
        <end position="1716"/>
    </location>
</feature>
<keyword evidence="10" id="KW-0472">Membrane</keyword>
<evidence type="ECO:0000313" key="13">
    <source>
        <dbReference type="Proteomes" id="UP000053095"/>
    </source>
</evidence>
<evidence type="ECO:0000256" key="6">
    <source>
        <dbReference type="PROSITE-ProRule" id="PRU00023"/>
    </source>
</evidence>
<feature type="repeat" description="ANK" evidence="6">
    <location>
        <begin position="734"/>
        <end position="766"/>
    </location>
</feature>
<feature type="transmembrane region" description="Helical" evidence="10">
    <location>
        <begin position="375"/>
        <end position="397"/>
    </location>
</feature>
<dbReference type="GO" id="GO:0030011">
    <property type="term" value="P:maintenance of cell polarity"/>
    <property type="evidence" value="ECO:0007669"/>
    <property type="project" value="TreeGrafter"/>
</dbReference>
<evidence type="ECO:0000256" key="4">
    <source>
        <dbReference type="ARBA" id="ARBA00023055"/>
    </source>
</evidence>
<proteinExistence type="inferred from homology"/>
<feature type="region of interest" description="Disordered" evidence="9">
    <location>
        <begin position="446"/>
        <end position="543"/>
    </location>
</feature>
<dbReference type="GO" id="GO:0006869">
    <property type="term" value="P:lipid transport"/>
    <property type="evidence" value="ECO:0007669"/>
    <property type="project" value="UniProtKB-KW"/>
</dbReference>
<dbReference type="SMART" id="SM00233">
    <property type="entry name" value="PH"/>
    <property type="match status" value="1"/>
</dbReference>
<dbReference type="GO" id="GO:0097038">
    <property type="term" value="C:perinuclear endoplasmic reticulum"/>
    <property type="evidence" value="ECO:0007669"/>
    <property type="project" value="TreeGrafter"/>
</dbReference>
<feature type="coiled-coil region" evidence="8">
    <location>
        <begin position="1136"/>
        <end position="1177"/>
    </location>
</feature>
<keyword evidence="10" id="KW-1133">Transmembrane helix</keyword>
<keyword evidence="10" id="KW-0812">Transmembrane</keyword>
<dbReference type="GO" id="GO:0006897">
    <property type="term" value="P:endocytosis"/>
    <property type="evidence" value="ECO:0007669"/>
    <property type="project" value="TreeGrafter"/>
</dbReference>
<evidence type="ECO:0000256" key="5">
    <source>
        <dbReference type="ARBA" id="ARBA00023121"/>
    </source>
</evidence>
<dbReference type="Pfam" id="PF20179">
    <property type="entry name" value="MSS51_C"/>
    <property type="match status" value="1"/>
</dbReference>
<feature type="compositionally biased region" description="Polar residues" evidence="9">
    <location>
        <begin position="495"/>
        <end position="505"/>
    </location>
</feature>
<dbReference type="InterPro" id="IPR036770">
    <property type="entry name" value="Ankyrin_rpt-contain_sf"/>
</dbReference>
<dbReference type="InterPro" id="IPR018494">
    <property type="entry name" value="Oxysterol-bd_CS"/>
</dbReference>
<evidence type="ECO:0000256" key="3">
    <source>
        <dbReference type="ARBA" id="ARBA00022553"/>
    </source>
</evidence>
<dbReference type="Proteomes" id="UP000053095">
    <property type="component" value="Unassembled WGS sequence"/>
</dbReference>
<dbReference type="Pfam" id="PF01237">
    <property type="entry name" value="Oxysterol_BP"/>
    <property type="match status" value="1"/>
</dbReference>
<evidence type="ECO:0000313" key="12">
    <source>
        <dbReference type="EMBL" id="GAM43528.1"/>
    </source>
</evidence>
<keyword evidence="8" id="KW-0175">Coiled coil</keyword>
<keyword evidence="4" id="KW-0445">Lipid transport</keyword>
<dbReference type="GO" id="GO:0032934">
    <property type="term" value="F:sterol binding"/>
    <property type="evidence" value="ECO:0007669"/>
    <property type="project" value="TreeGrafter"/>
</dbReference>
<dbReference type="EMBL" id="DF933846">
    <property type="protein sequence ID" value="GAM43528.1"/>
    <property type="molecule type" value="Genomic_DNA"/>
</dbReference>
<keyword evidence="2" id="KW-0813">Transport</keyword>
<protein>
    <submittedName>
        <fullName evidence="12">Oxysterol-binding protein-related protein</fullName>
    </submittedName>
</protein>
<dbReference type="FunFam" id="1.25.40.20:FF:000281">
    <property type="entry name" value="Oxysterol binding protein (Osh1)"/>
    <property type="match status" value="1"/>
</dbReference>
<evidence type="ECO:0000256" key="9">
    <source>
        <dbReference type="SAM" id="MobiDB-lite"/>
    </source>
</evidence>
<dbReference type="CDD" id="cd13292">
    <property type="entry name" value="PH_Osh1p_Osh2p_yeast"/>
    <property type="match status" value="1"/>
</dbReference>
<sequence length="2198" mass="247701">MAFPFMRSFILLFLYRYVRLVVNLWSFYTFKPIPIPENPKLTAEDVTVIVPSLEGCGDELVETIRTILDTKPHELLLVTIEANRKDAEKMLKAMPAYLHDRIRLFTITHPNKRRQMTRAIPEVRTSITIFADDDVSWPTTALPWILAPFDTDERYGGVVTCQRLRRAVNASFSEKIWNFLGALYLERRNFDCAATTHIDGGVPCLSGRTVAYRTKILQDEVFTNDFTNEEWWFGKYQLNADDDNFITRWMVSHGWETYIQYHPEVEVKTTLENNPKFLKQCARWSRSNWRSNLTSMFAERHIWYRQPWSTYAVHLTTLSPPALLGDCLLIYLCHKATETLDGDVHWWAMRALGIWMFISKFIKLLGHYRRYPADFLLLPISILFGYFHGAIKIYAAVTLNVTAWGSREGADANDAERMRKRSDIEREKHARRLASIYPLNKVVWPSSGHKRSKSGLARTLLHRDKSKSDNRDESNNGSISPTSVGSSSFSESQHNRQSSLSLTKTRSNRRVGPEITMESPSVSGGDVSHAGGIDSPEKPASIKNTPEISAASIEQSVKTFRLFEILRSGDTTAISKALREAKEQSISGGPATGTTILHLAIQCADLQVVEYVVASGADIDVNARDREGNTPLHLAAQLGRDSVVQSLLDLPQIDDSVANYRGQTALDLARTPEIFEKLQLSRSLFIDTKTKQIQDMVVRADYEGLEKLLEEPRVQGNLDVNALELVTDTVTAQSGGTLLHEGARKKDTKLLQILLLHGADPFRRDKKGKLPQDVTKDDKTRAIVKKSPAAIIAQRGIQERAILGNAPSQAASSSRNVSAEVTFAGKDAREMKGYLKKWTNYTSGFKLRWFVLEDGVLSYYKHQDDAGSACRGAISMRIAKLHMDAQDKTRFEILGKSSVKYHLKANHVVEAKRWFWALNNAIQWAKDEAKEEEKRRARDAEFLQAKINNVESRVSEGPASELASVSSKLNVRGGSVVTDPKSSFTRVNTHTSRTTADPLGDDDASVYGSYTQSVAQTDVNRAAGPPGGLDGEADYEDYHDYASSHDAQPSNKDAFYITAQSAKLQLDLLSNVSASLLAEKTRNPELTVSDPVIDQALSTYESAVGSLNDLLANLMKISRDRDAYWQYRLDKESDTRKMWEESMARIVQEHEELQLKVGESEEKRKRTKKALKEVLENTAGADTRRVPFGDHKDHNDHTEGNETFEEAETEALDNSTLQISASEVKQVRIDETATKCQTISEYADLAESDSDDDAEFFDAIDNEAVEVGAVLSSEKLVESEVCDSEAADLRSAKLAAIEPAYKGYEDPGILKSMIGKDMTKMTLPVSFNEPTSLLQRVAEDMEYTDLLDIAADRTDSLERLLYVAAYAISEYASTIGRVAKPFNPLLGETFEYTRPDKQYRFYVEQVSHHPPIGAAWAESPRWDYYGESALKSKFYGKSFDINLLGTWFCKLRPITGDEEMYTWKKVTSSVIGIITGNPTVDNYGPMEVKNWKTGETCYLDFKARGWKASSAYQVTGKVVDASGVTRWNIGGRWNDKIFARPVTGHEAAVAENDESSKAILLWQANVRPSGIPFNLTPFVLTLNAIPDRLRPFLPPTDTRLRPDQRAMEDGEYDFAASEKHRVEEKQRAKRREREKNGEEFVPQWFQKAKCPITGEEYWQSTASKPIDLEMVSEYTCSRCMQVLKPHLHHRMTLSTFRRLPSQASRRCNFSTTTGPRSSPVRIANDGNSSRFTALNRTSSVGVNAGRSSLILPSKQVTRNVQSAAAVAPPPTASRETAALRRPDNLFHHYSSSPSSIIRKRAAFIKQNAFCPHPSHQQTRVPTGTAKDEKVATGTLPPAHSHFECPDCGVPLYCSEEHWMDDFEAHLEVCETIRQINEDDHDLVSGRFFPEFAYPGPQDDNFVVNMTNWDTFLYTREFEAIDNERSMRQVTRMLTYPTTIASVLHELSPYTVHKGGRLTSEGLKSLSALRYTLHPPKQGEGKDIRGLRLKAPPVRIFILGARAESSLPREVWLQLTHVFPNALINLIFIGPESMANRDDEFPLPERTASNPFGAIVEDRLGPQMKITTYVDYFHTMHDAQYFYPYDPYFDCFMLFHPGLGHPASSHEWADTLPKLLETKVPIICTGYTQGDLERDINWVRDKCAGEFDVLLEPGENRFRSLRWDLNDMDPSDVSAGNWGIWAFRGKRYEATHKDGTIAV</sequence>
<feature type="compositionally biased region" description="Basic and acidic residues" evidence="9">
    <location>
        <begin position="461"/>
        <end position="474"/>
    </location>
</feature>
<feature type="transmembrane region" description="Helical" evidence="10">
    <location>
        <begin position="344"/>
        <end position="363"/>
    </location>
</feature>
<dbReference type="Pfam" id="PF13641">
    <property type="entry name" value="Glyco_tranf_2_3"/>
    <property type="match status" value="1"/>
</dbReference>
<dbReference type="GO" id="GO:0034727">
    <property type="term" value="P:piecemeal microautophagy of the nucleus"/>
    <property type="evidence" value="ECO:0007669"/>
    <property type="project" value="TreeGrafter"/>
</dbReference>
<dbReference type="PROSITE" id="PS01013">
    <property type="entry name" value="OSBP"/>
    <property type="match status" value="1"/>
</dbReference>
<dbReference type="SUPFAM" id="SSF144232">
    <property type="entry name" value="HIT/MYND zinc finger-like"/>
    <property type="match status" value="1"/>
</dbReference>
<dbReference type="InterPro" id="IPR029044">
    <property type="entry name" value="Nucleotide-diphossugar_trans"/>
</dbReference>
<evidence type="ECO:0000256" key="7">
    <source>
        <dbReference type="RuleBase" id="RU003844"/>
    </source>
</evidence>
<feature type="region of interest" description="Disordered" evidence="9">
    <location>
        <begin position="1183"/>
        <end position="1204"/>
    </location>
</feature>
<evidence type="ECO:0000256" key="2">
    <source>
        <dbReference type="ARBA" id="ARBA00022448"/>
    </source>
</evidence>